<feature type="non-terminal residue" evidence="1">
    <location>
        <position position="50"/>
    </location>
</feature>
<gene>
    <name evidence="1" type="ORF">ALO50_05203</name>
</gene>
<dbReference type="PATRIC" id="fig|264451.4.peg.5864"/>
<evidence type="ECO:0000313" key="1">
    <source>
        <dbReference type="EMBL" id="KPW79005.1"/>
    </source>
</evidence>
<reference evidence="1 2" key="1">
    <citation type="submission" date="2015-09" db="EMBL/GenBank/DDBJ databases">
        <title>Genome announcement of multiple Pseudomonas syringae strains.</title>
        <authorList>
            <person name="Thakur S."/>
            <person name="Wang P.W."/>
            <person name="Gong Y."/>
            <person name="Weir B.S."/>
            <person name="Guttman D.S."/>
        </authorList>
    </citation>
    <scope>NUCLEOTIDE SEQUENCE [LARGE SCALE GENOMIC DNA]</scope>
    <source>
        <strain evidence="1 2">ICMP17524</strain>
    </source>
</reference>
<dbReference type="AlphaFoldDB" id="A0A0P9M5R4"/>
<dbReference type="EMBL" id="LJQA01000950">
    <property type="protein sequence ID" value="KPW79005.1"/>
    <property type="molecule type" value="Genomic_DNA"/>
</dbReference>
<proteinExistence type="predicted"/>
<accession>A0A0P9M5R4</accession>
<evidence type="ECO:0000313" key="2">
    <source>
        <dbReference type="Proteomes" id="UP000050356"/>
    </source>
</evidence>
<protein>
    <submittedName>
        <fullName evidence="1">Uncharacterized protein</fullName>
    </submittedName>
</protein>
<sequence length="50" mass="5489">MIMSNAINHLPSTLLKLPVVLTPSAWNESVHLEAPSHIAEVGTRLGRRCK</sequence>
<organism evidence="1 2">
    <name type="scientific">Pseudomonas syringae pv. cerasicola</name>
    <dbReference type="NCBI Taxonomy" id="264451"/>
    <lineage>
        <taxon>Bacteria</taxon>
        <taxon>Pseudomonadati</taxon>
        <taxon>Pseudomonadota</taxon>
        <taxon>Gammaproteobacteria</taxon>
        <taxon>Pseudomonadales</taxon>
        <taxon>Pseudomonadaceae</taxon>
        <taxon>Pseudomonas</taxon>
        <taxon>Pseudomonas syringae</taxon>
    </lineage>
</organism>
<dbReference type="Proteomes" id="UP000050356">
    <property type="component" value="Unassembled WGS sequence"/>
</dbReference>
<name>A0A0P9M5R4_PSESX</name>
<comment type="caution">
    <text evidence="1">The sequence shown here is derived from an EMBL/GenBank/DDBJ whole genome shotgun (WGS) entry which is preliminary data.</text>
</comment>